<evidence type="ECO:0000256" key="1">
    <source>
        <dbReference type="SAM" id="MobiDB-lite"/>
    </source>
</evidence>
<dbReference type="AlphaFoldDB" id="A0AAU9I745"/>
<dbReference type="Proteomes" id="UP000835242">
    <property type="component" value="Chromosome"/>
</dbReference>
<evidence type="ECO:0000313" key="2">
    <source>
        <dbReference type="EMBL" id="CAE6838008.1"/>
    </source>
</evidence>
<gene>
    <name evidence="2" type="ORF">XA1314C_37500</name>
</gene>
<dbReference type="EMBL" id="HG992337">
    <property type="protein sequence ID" value="CAE6838008.1"/>
    <property type="molecule type" value="Genomic_DNA"/>
</dbReference>
<evidence type="ECO:0008006" key="4">
    <source>
        <dbReference type="Google" id="ProtNLM"/>
    </source>
</evidence>
<accession>A0AAU9I745</accession>
<proteinExistence type="predicted"/>
<organism evidence="2 3">
    <name type="scientific">Xanthomonas arboricola</name>
    <dbReference type="NCBI Taxonomy" id="56448"/>
    <lineage>
        <taxon>Bacteria</taxon>
        <taxon>Pseudomonadati</taxon>
        <taxon>Pseudomonadota</taxon>
        <taxon>Gammaproteobacteria</taxon>
        <taxon>Lysobacterales</taxon>
        <taxon>Lysobacteraceae</taxon>
        <taxon>Xanthomonas</taxon>
    </lineage>
</organism>
<sequence length="109" mass="11794">MAIDAASKDSTLAALAALIEGDRWLNADACAVFLGLIVPDGKPNAGQPNRRGFLERVACRQSFPTALVIGNEKKWKRSEVDRWAEDERRINRAAGPAKTPARCSKSSAT</sequence>
<dbReference type="EMBL" id="HG992337">
    <property type="protein sequence ID" value="CAE6837993.1"/>
    <property type="molecule type" value="Genomic_DNA"/>
</dbReference>
<feature type="region of interest" description="Disordered" evidence="1">
    <location>
        <begin position="90"/>
        <end position="109"/>
    </location>
</feature>
<name>A0AAU9I745_9XANT</name>
<protein>
    <recommendedName>
        <fullName evidence="4">Transcriptional regulator</fullName>
    </recommendedName>
</protein>
<reference evidence="2 3" key="1">
    <citation type="submission" date="2021-02" db="EMBL/GenBank/DDBJ databases">
        <authorList>
            <person name="Pothier F. J."/>
        </authorList>
    </citation>
    <scope>NUCLEOTIDE SEQUENCE [LARGE SCALE GENOMIC DNA]</scope>
    <source>
        <strain evidence="2 3">1314c</strain>
    </source>
</reference>
<evidence type="ECO:0000313" key="3">
    <source>
        <dbReference type="Proteomes" id="UP000835242"/>
    </source>
</evidence>